<proteinExistence type="predicted"/>
<keyword evidence="2" id="KW-0378">Hydrolase</keyword>
<dbReference type="PANTHER" id="PTHR42850">
    <property type="entry name" value="METALLOPHOSPHOESTERASE"/>
    <property type="match status" value="1"/>
</dbReference>
<dbReference type="EC" id="3.1.3.16" evidence="2"/>
<dbReference type="PANTHER" id="PTHR42850:SF4">
    <property type="entry name" value="ZINC-DEPENDENT ENDOPOLYPHOSPHATASE"/>
    <property type="match status" value="1"/>
</dbReference>
<evidence type="ECO:0000313" key="3">
    <source>
        <dbReference type="Proteomes" id="UP001262754"/>
    </source>
</evidence>
<comment type="caution">
    <text evidence="2">The sequence shown here is derived from an EMBL/GenBank/DDBJ whole genome shotgun (WGS) entry which is preliminary data.</text>
</comment>
<dbReference type="SUPFAM" id="SSF56300">
    <property type="entry name" value="Metallo-dependent phosphatases"/>
    <property type="match status" value="1"/>
</dbReference>
<sequence length="280" mass="30702">MIGNWLARRKSSNTGPVASVPPGALVWTVGDIHGRLDLLRPLLSAVLEDFARSAQTRKVLIFLGDYVDRGPDSQGVIELLCRLADGGPVETIFLRGNHEDRMAAFLEDPGIGPTWCDYGGREALRSYGVTAPADRADKDAWAAASADFNAAVSDRHRAFLRDLKFSASVGDYFFVHAGARPGVPLDQQSRHDMMWIRQTFLDDSRAFEKIIVHGHTPTDDIQSDHRRIGLDTGAYATGVLTAVRLEGEERAALQTAMTGSGVELWRSEIETTKGARRSAR</sequence>
<organism evidence="2 3">
    <name type="scientific">Caulobacter rhizosphaerae</name>
    <dbReference type="NCBI Taxonomy" id="2010972"/>
    <lineage>
        <taxon>Bacteria</taxon>
        <taxon>Pseudomonadati</taxon>
        <taxon>Pseudomonadota</taxon>
        <taxon>Alphaproteobacteria</taxon>
        <taxon>Caulobacterales</taxon>
        <taxon>Caulobacteraceae</taxon>
        <taxon>Caulobacter</taxon>
    </lineage>
</organism>
<protein>
    <submittedName>
        <fullName evidence="2">Serine/threonine protein phosphatase 1</fullName>
        <ecNumber evidence="2">3.1.3.16</ecNumber>
    </submittedName>
</protein>
<feature type="domain" description="Calcineurin-like phosphoesterase" evidence="1">
    <location>
        <begin position="26"/>
        <end position="226"/>
    </location>
</feature>
<dbReference type="Pfam" id="PF00149">
    <property type="entry name" value="Metallophos"/>
    <property type="match status" value="1"/>
</dbReference>
<dbReference type="CDD" id="cd00144">
    <property type="entry name" value="MPP_PPP_family"/>
    <property type="match status" value="1"/>
</dbReference>
<dbReference type="InterPro" id="IPR050126">
    <property type="entry name" value="Ap4A_hydrolase"/>
</dbReference>
<keyword evidence="3" id="KW-1185">Reference proteome</keyword>
<gene>
    <name evidence="2" type="ORF">J2800_001532</name>
</gene>
<dbReference type="Proteomes" id="UP001262754">
    <property type="component" value="Unassembled WGS sequence"/>
</dbReference>
<dbReference type="InterPro" id="IPR004843">
    <property type="entry name" value="Calcineurin-like_PHP"/>
</dbReference>
<name>A0ABU1MX86_9CAUL</name>
<evidence type="ECO:0000313" key="2">
    <source>
        <dbReference type="EMBL" id="MDR6530793.1"/>
    </source>
</evidence>
<accession>A0ABU1MX86</accession>
<dbReference type="RefSeq" id="WP_310030497.1">
    <property type="nucleotide sequence ID" value="NZ_JAVDRL010000004.1"/>
</dbReference>
<evidence type="ECO:0000259" key="1">
    <source>
        <dbReference type="Pfam" id="PF00149"/>
    </source>
</evidence>
<dbReference type="InterPro" id="IPR029052">
    <property type="entry name" value="Metallo-depent_PP-like"/>
</dbReference>
<reference evidence="2 3" key="1">
    <citation type="submission" date="2023-07" db="EMBL/GenBank/DDBJ databases">
        <title>Sorghum-associated microbial communities from plants grown in Nebraska, USA.</title>
        <authorList>
            <person name="Schachtman D."/>
        </authorList>
    </citation>
    <scope>NUCLEOTIDE SEQUENCE [LARGE SCALE GENOMIC DNA]</scope>
    <source>
        <strain evidence="2 3">DS2154</strain>
    </source>
</reference>
<dbReference type="Gene3D" id="3.60.21.10">
    <property type="match status" value="1"/>
</dbReference>
<dbReference type="GO" id="GO:0004722">
    <property type="term" value="F:protein serine/threonine phosphatase activity"/>
    <property type="evidence" value="ECO:0007669"/>
    <property type="project" value="UniProtKB-EC"/>
</dbReference>
<dbReference type="EMBL" id="JAVDRL010000004">
    <property type="protein sequence ID" value="MDR6530793.1"/>
    <property type="molecule type" value="Genomic_DNA"/>
</dbReference>